<dbReference type="AlphaFoldDB" id="A0AB34K6M1"/>
<name>A0AB34K6M1_PRYPA</name>
<dbReference type="SUPFAM" id="SSF46938">
    <property type="entry name" value="CRAL/TRIO N-terminal domain"/>
    <property type="match status" value="1"/>
</dbReference>
<comment type="caution">
    <text evidence="3">The sequence shown here is derived from an EMBL/GenBank/DDBJ whole genome shotgun (WGS) entry which is preliminary data.</text>
</comment>
<evidence type="ECO:0000256" key="1">
    <source>
        <dbReference type="SAM" id="MobiDB-lite"/>
    </source>
</evidence>
<evidence type="ECO:0000313" key="3">
    <source>
        <dbReference type="EMBL" id="KAL1529057.1"/>
    </source>
</evidence>
<dbReference type="EMBL" id="JBGBPQ010000001">
    <property type="protein sequence ID" value="KAL1529057.1"/>
    <property type="molecule type" value="Genomic_DNA"/>
</dbReference>
<feature type="region of interest" description="Disordered" evidence="1">
    <location>
        <begin position="172"/>
        <end position="256"/>
    </location>
</feature>
<feature type="compositionally biased region" description="Acidic residues" evidence="1">
    <location>
        <begin position="213"/>
        <end position="247"/>
    </location>
</feature>
<reference evidence="3 4" key="1">
    <citation type="journal article" date="2024" name="Science">
        <title>Giant polyketide synthase enzymes in the biosynthesis of giant marine polyether toxins.</title>
        <authorList>
            <person name="Fallon T.R."/>
            <person name="Shende V.V."/>
            <person name="Wierzbicki I.H."/>
            <person name="Pendleton A.L."/>
            <person name="Watervoot N.F."/>
            <person name="Auber R.P."/>
            <person name="Gonzalez D.J."/>
            <person name="Wisecaver J.H."/>
            <person name="Moore B.S."/>
        </authorList>
    </citation>
    <scope>NUCLEOTIDE SEQUENCE [LARGE SCALE GENOMIC DNA]</scope>
    <source>
        <strain evidence="3 4">12B1</strain>
    </source>
</reference>
<dbReference type="SUPFAM" id="SSF52087">
    <property type="entry name" value="CRAL/TRIO domain"/>
    <property type="match status" value="1"/>
</dbReference>
<dbReference type="PROSITE" id="PS50191">
    <property type="entry name" value="CRAL_TRIO"/>
    <property type="match status" value="1"/>
</dbReference>
<dbReference type="CDD" id="cd00170">
    <property type="entry name" value="SEC14"/>
    <property type="match status" value="1"/>
</dbReference>
<evidence type="ECO:0000313" key="4">
    <source>
        <dbReference type="Proteomes" id="UP001515480"/>
    </source>
</evidence>
<keyword evidence="4" id="KW-1185">Reference proteome</keyword>
<dbReference type="Gene3D" id="3.40.525.10">
    <property type="entry name" value="CRAL-TRIO lipid binding domain"/>
    <property type="match status" value="1"/>
</dbReference>
<dbReference type="Proteomes" id="UP001515480">
    <property type="component" value="Unassembled WGS sequence"/>
</dbReference>
<feature type="region of interest" description="Disordered" evidence="1">
    <location>
        <begin position="121"/>
        <end position="148"/>
    </location>
</feature>
<gene>
    <name evidence="3" type="ORF">AB1Y20_000020</name>
</gene>
<dbReference type="InterPro" id="IPR044834">
    <property type="entry name" value="PATL"/>
</dbReference>
<dbReference type="PANTHER" id="PTHR45932:SF17">
    <property type="entry name" value="CELLULAR RETINALDEHYDE-BINDING_TRIPLE FUNCTION DOMAIN-CONTAINING PROTEIN"/>
    <property type="match status" value="1"/>
</dbReference>
<dbReference type="Pfam" id="PF00650">
    <property type="entry name" value="CRAL_TRIO"/>
    <property type="match status" value="1"/>
</dbReference>
<dbReference type="InterPro" id="IPR001251">
    <property type="entry name" value="CRAL-TRIO_dom"/>
</dbReference>
<dbReference type="InterPro" id="IPR036865">
    <property type="entry name" value="CRAL-TRIO_dom_sf"/>
</dbReference>
<dbReference type="SMART" id="SM00516">
    <property type="entry name" value="SEC14"/>
    <property type="match status" value="1"/>
</dbReference>
<proteinExistence type="predicted"/>
<dbReference type="PANTHER" id="PTHR45932">
    <property type="entry name" value="PATELLIN-1"/>
    <property type="match status" value="1"/>
</dbReference>
<dbReference type="GO" id="GO:0008289">
    <property type="term" value="F:lipid binding"/>
    <property type="evidence" value="ECO:0007669"/>
    <property type="project" value="InterPro"/>
</dbReference>
<sequence>MFGSVDGCVRRTKHMASPFASGDKWMLLQEMYNATLKENFPKGWPGAMPTPASVQLAPPERLLSERVVESTGDAEHGDFYNVGVLDALPRQEDAASRKRPAMEASIRELLFGERADGKVHVHAEGAPPPDGKVHVHAEGTPPPPPPPREVVVGSIVSTFFAEALPPFSKAHFAASESKEERATSTAPSISSEEGPADSADFTIADGEDKLTEEGEGEENDGEEKEEAEAPPEEGAEEAEGDAVDEPALDERSDSSAAELVQLPPPRACAGPAAALPSPSRFLAALPAEKRAMVARGRALYASLGGALDGLSDAFVCRFFVSNGWDEKLSLLQLRKAADWRRAVGADTHRAAFINGQTLAQYAVFLKLISIGCVIPAMGRTKSGDSIDYYSFGVMVGQKMIHYFLDYLTDEEFFQAHVLMMEFQYQNLDRLTLERGDGELVKTFTIFDLTGLTRAHACVRMLRRVQRWLPLLDLYYPEMTRTTCMLNAPVVFSGIYQMIKPLTTRRMRETLQVFKPSKSASALLKAIEPEQLLACYGGRIRQLPSETIACLGLDQVDAEQKARLFPGPSSRMGGIHCAQME</sequence>
<dbReference type="InterPro" id="IPR036273">
    <property type="entry name" value="CRAL/TRIO_N_dom_sf"/>
</dbReference>
<accession>A0AB34K6M1</accession>
<evidence type="ECO:0000259" key="2">
    <source>
        <dbReference type="PROSITE" id="PS50191"/>
    </source>
</evidence>
<protein>
    <recommendedName>
        <fullName evidence="2">CRAL-TRIO domain-containing protein</fullName>
    </recommendedName>
</protein>
<feature type="domain" description="CRAL-TRIO" evidence="2">
    <location>
        <begin position="377"/>
        <end position="543"/>
    </location>
</feature>
<organism evidence="3 4">
    <name type="scientific">Prymnesium parvum</name>
    <name type="common">Toxic golden alga</name>
    <dbReference type="NCBI Taxonomy" id="97485"/>
    <lineage>
        <taxon>Eukaryota</taxon>
        <taxon>Haptista</taxon>
        <taxon>Haptophyta</taxon>
        <taxon>Prymnesiophyceae</taxon>
        <taxon>Prymnesiales</taxon>
        <taxon>Prymnesiaceae</taxon>
        <taxon>Prymnesium</taxon>
    </lineage>
</organism>